<proteinExistence type="predicted"/>
<dbReference type="PANTHER" id="PTHR22812">
    <property type="entry name" value="CHROMOBOX PROTEIN"/>
    <property type="match status" value="1"/>
</dbReference>
<dbReference type="KEGG" id="csol:105360841"/>
<dbReference type="GO" id="GO:0005694">
    <property type="term" value="C:chromosome"/>
    <property type="evidence" value="ECO:0007669"/>
    <property type="project" value="UniProtKB-ARBA"/>
</dbReference>
<evidence type="ECO:0000313" key="7">
    <source>
        <dbReference type="RefSeq" id="XP_011496142.1"/>
    </source>
</evidence>
<dbReference type="GeneID" id="105360841"/>
<keyword evidence="6" id="KW-1185">Reference proteome</keyword>
<evidence type="ECO:0000259" key="5">
    <source>
        <dbReference type="PROSITE" id="PS50013"/>
    </source>
</evidence>
<evidence type="ECO:0000256" key="2">
    <source>
        <dbReference type="ARBA" id="ARBA00023242"/>
    </source>
</evidence>
<organism evidence="6 7">
    <name type="scientific">Ceratosolen solmsi marchali</name>
    <dbReference type="NCBI Taxonomy" id="326594"/>
    <lineage>
        <taxon>Eukaryota</taxon>
        <taxon>Metazoa</taxon>
        <taxon>Ecdysozoa</taxon>
        <taxon>Arthropoda</taxon>
        <taxon>Hexapoda</taxon>
        <taxon>Insecta</taxon>
        <taxon>Pterygota</taxon>
        <taxon>Neoptera</taxon>
        <taxon>Endopterygota</taxon>
        <taxon>Hymenoptera</taxon>
        <taxon>Apocrita</taxon>
        <taxon>Proctotrupomorpha</taxon>
        <taxon>Chalcidoidea</taxon>
        <taxon>Agaonidae</taxon>
        <taxon>Agaoninae</taxon>
        <taxon>Ceratosolen</taxon>
    </lineage>
</organism>
<feature type="domain" description="Chromo" evidence="5">
    <location>
        <begin position="168"/>
        <end position="226"/>
    </location>
</feature>
<dbReference type="RefSeq" id="XP_011496142.1">
    <property type="nucleotide sequence ID" value="XM_011497840.1"/>
</dbReference>
<sequence>MAEIRSKTNTVQVHLLIDTDSELSFVIENLIRQRYIPIKRSILRIHRIGGAQNLAIASNARITHRQANFCAIQCLLCRSYFSPSLGPMLTWLIFALSAHLAETSKQHVPHQRTKQSQKHAALFEECKCNIENYEEEKSIIDENKILLVKNKKSKVHRENKNEQDGEEYEVEKIVDQRTIKGRRQFLVRWKGYTVESDTWEQEKELNCDRLIEEFLTEQEENTEYFEKDIKQIKKKIKKQDKKIKILGKNNKIKNDTSKIHTNEDIEDSKEYEVEKIIEVHFKKNKTREFLVRWKGFSPNEDTWEPEKHLNCPELINKFMEKLEKIKSVEARELRANPSHTKHFLLNVHRGKRQSRRNSNKQRVTYYEYD</sequence>
<keyword evidence="2" id="KW-0539">Nucleus</keyword>
<accession>A0AAJ7DTI7</accession>
<evidence type="ECO:0000313" key="6">
    <source>
        <dbReference type="Proteomes" id="UP000695007"/>
    </source>
</evidence>
<feature type="compositionally biased region" description="Basic residues" evidence="4">
    <location>
        <begin position="348"/>
        <end position="359"/>
    </location>
</feature>
<dbReference type="InterPro" id="IPR017984">
    <property type="entry name" value="Chromo_dom_subgr"/>
</dbReference>
<comment type="subcellular location">
    <subcellularLocation>
        <location evidence="1">Nucleus</location>
    </subcellularLocation>
</comment>
<dbReference type="GO" id="GO:0005634">
    <property type="term" value="C:nucleus"/>
    <property type="evidence" value="ECO:0007669"/>
    <property type="project" value="UniProtKB-SubCell"/>
</dbReference>
<dbReference type="PRINTS" id="PR00504">
    <property type="entry name" value="CHROMODOMAIN"/>
</dbReference>
<feature type="region of interest" description="Disordered" evidence="4">
    <location>
        <begin position="348"/>
        <end position="369"/>
    </location>
</feature>
<feature type="coiled-coil region" evidence="3">
    <location>
        <begin position="215"/>
        <end position="249"/>
    </location>
</feature>
<dbReference type="Pfam" id="PF00385">
    <property type="entry name" value="Chromo"/>
    <property type="match status" value="2"/>
</dbReference>
<keyword evidence="3" id="KW-0175">Coiled coil</keyword>
<dbReference type="PROSITE" id="PS00598">
    <property type="entry name" value="CHROMO_1"/>
    <property type="match status" value="1"/>
</dbReference>
<name>A0AAJ7DTI7_9HYME</name>
<protein>
    <submittedName>
        <fullName evidence="7">Uncharacterized protein LOC105360841</fullName>
    </submittedName>
</protein>
<evidence type="ECO:0000256" key="1">
    <source>
        <dbReference type="ARBA" id="ARBA00004123"/>
    </source>
</evidence>
<dbReference type="InterPro" id="IPR023780">
    <property type="entry name" value="Chromo_domain"/>
</dbReference>
<evidence type="ECO:0000256" key="4">
    <source>
        <dbReference type="SAM" id="MobiDB-lite"/>
    </source>
</evidence>
<dbReference type="SUPFAM" id="SSF54160">
    <property type="entry name" value="Chromo domain-like"/>
    <property type="match status" value="2"/>
</dbReference>
<dbReference type="CDD" id="cd00024">
    <property type="entry name" value="CD_CSD"/>
    <property type="match status" value="2"/>
</dbReference>
<dbReference type="Proteomes" id="UP000695007">
    <property type="component" value="Unplaced"/>
</dbReference>
<reference evidence="7" key="1">
    <citation type="submission" date="2025-08" db="UniProtKB">
        <authorList>
            <consortium name="RefSeq"/>
        </authorList>
    </citation>
    <scope>IDENTIFICATION</scope>
</reference>
<dbReference type="Gene3D" id="2.40.50.40">
    <property type="match status" value="2"/>
</dbReference>
<dbReference type="InterPro" id="IPR023779">
    <property type="entry name" value="Chromodomain_CS"/>
</dbReference>
<gene>
    <name evidence="7" type="primary">LOC105360841</name>
</gene>
<dbReference type="AlphaFoldDB" id="A0AAJ7DTI7"/>
<evidence type="ECO:0000256" key="3">
    <source>
        <dbReference type="SAM" id="Coils"/>
    </source>
</evidence>
<dbReference type="InterPro" id="IPR016197">
    <property type="entry name" value="Chromo-like_dom_sf"/>
</dbReference>
<feature type="domain" description="Chromo" evidence="5">
    <location>
        <begin position="271"/>
        <end position="330"/>
    </location>
</feature>
<dbReference type="InterPro" id="IPR051219">
    <property type="entry name" value="Heterochromatin_chromo-domain"/>
</dbReference>
<dbReference type="PROSITE" id="PS50013">
    <property type="entry name" value="CHROMO_2"/>
    <property type="match status" value="2"/>
</dbReference>
<dbReference type="InterPro" id="IPR000953">
    <property type="entry name" value="Chromo/chromo_shadow_dom"/>
</dbReference>
<dbReference type="SMART" id="SM00298">
    <property type="entry name" value="CHROMO"/>
    <property type="match status" value="2"/>
</dbReference>